<protein>
    <submittedName>
        <fullName evidence="1">Uncharacterized protein</fullName>
    </submittedName>
</protein>
<comment type="caution">
    <text evidence="1">The sequence shown here is derived from an EMBL/GenBank/DDBJ whole genome shotgun (WGS) entry which is preliminary data.</text>
</comment>
<dbReference type="Proteomes" id="UP000014977">
    <property type="component" value="Unassembled WGS sequence"/>
</dbReference>
<dbReference type="STRING" id="897.B2D07_02540"/>
<accession>S7UHF2</accession>
<evidence type="ECO:0000313" key="2">
    <source>
        <dbReference type="Proteomes" id="UP000014977"/>
    </source>
</evidence>
<dbReference type="AlphaFoldDB" id="S7UHF2"/>
<gene>
    <name evidence="1" type="ORF">dsmv_3520</name>
</gene>
<evidence type="ECO:0000313" key="1">
    <source>
        <dbReference type="EMBL" id="EPR33264.1"/>
    </source>
</evidence>
<proteinExistence type="predicted"/>
<name>S7UHF2_DESML</name>
<reference evidence="1 2" key="1">
    <citation type="journal article" date="2013" name="Genome Announc.">
        <title>Draft genome sequences for three mercury-methylating, sulfate-reducing bacteria.</title>
        <authorList>
            <person name="Brown S.D."/>
            <person name="Hurt R.A.Jr."/>
            <person name="Gilmour C.C."/>
            <person name="Elias D.A."/>
        </authorList>
    </citation>
    <scope>NUCLEOTIDE SEQUENCE [LARGE SCALE GENOMIC DNA]</scope>
    <source>
        <strain evidence="1 2">DSM 2059</strain>
    </source>
</reference>
<dbReference type="EMBL" id="ATHJ01000128">
    <property type="protein sequence ID" value="EPR33264.1"/>
    <property type="molecule type" value="Genomic_DNA"/>
</dbReference>
<organism evidence="1 2">
    <name type="scientific">Desulfococcus multivorans DSM 2059</name>
    <dbReference type="NCBI Taxonomy" id="1121405"/>
    <lineage>
        <taxon>Bacteria</taxon>
        <taxon>Pseudomonadati</taxon>
        <taxon>Thermodesulfobacteriota</taxon>
        <taxon>Desulfobacteria</taxon>
        <taxon>Desulfobacterales</taxon>
        <taxon>Desulfococcaceae</taxon>
        <taxon>Desulfococcus</taxon>
    </lineage>
</organism>
<keyword evidence="2" id="KW-1185">Reference proteome</keyword>
<sequence>MNLPGQIDLIINGYRMKMSADTRIIILGTFHPLQCGSTECTKEQIQDYRQFLEQICINSGIQCIVEEMNDEGLKNHEVENTIAFSTCKHLNIKHQYADLSSEHLADLCLFIDCFMFREPTNESKSHKRELLHQHLLNPIRERYWLANVLALNIWPALLICGSDHVKSMINLIKVLEYGPVESIIKC</sequence>